<comment type="similarity">
    <text evidence="3">Belongs to the aldehyde dehydrogenase family.</text>
</comment>
<evidence type="ECO:0000313" key="6">
    <source>
        <dbReference type="Proteomes" id="UP000184330"/>
    </source>
</evidence>
<dbReference type="EMBL" id="FJOG01000041">
    <property type="protein sequence ID" value="CZR66992.1"/>
    <property type="molecule type" value="Genomic_DNA"/>
</dbReference>
<name>A0A1L7XPL5_9HELO</name>
<dbReference type="Proteomes" id="UP000184330">
    <property type="component" value="Unassembled WGS sequence"/>
</dbReference>
<dbReference type="OrthoDB" id="310895at2759"/>
<dbReference type="InterPro" id="IPR029510">
    <property type="entry name" value="Ald_DH_CS_GLU"/>
</dbReference>
<dbReference type="Pfam" id="PF00171">
    <property type="entry name" value="Aldedh"/>
    <property type="match status" value="1"/>
</dbReference>
<sequence length="494" mass="53449">MGDTTLPQHTCNSVPLIIDGEEFRPDGTEYTFFADNFGKHLTQSYEIPIHGADVKSCNLAVDSCARAFTSWRESSPHHKRHLFHKTVTLLREREVEIRSIMEQEINCTPTWSHINFEDSIRIIEEAAALVTSPTLGGIIPPATSVKSQALVFIEPLGVIIGIAPWNSPLILGLRAVVAPIAAGNTAILKGSELSPRTHYFVARLFKDAGFPPGVLNFLVHREQDGPEIFKTLIERPEVRKCNFTGSTPVGRILASQAARSLKPMLLELGGKNFAVVMKDADLDQAARLVVEGAFLNNGQICMSTDIVLVDKSILSDFKGKVLALVQDPVSAPPITPVINSKSATRIRQLLSDAEAKGAKVTKVPQPASQQTTFDASQIIPATIIEDITPSMAFYSQEGFGPLLGILPFSTPEEAAAVISSCPYGLSASIFTQNHFAALKFGRSLRVGAIHINGATVHDGSTLPHGGHGDSGWGRFGASWGLQEFVQTKTMILNE</sequence>
<dbReference type="InterPro" id="IPR016163">
    <property type="entry name" value="Ald_DH_C"/>
</dbReference>
<dbReference type="PROSITE" id="PS00687">
    <property type="entry name" value="ALDEHYDE_DEHYDR_GLU"/>
    <property type="match status" value="1"/>
</dbReference>
<dbReference type="InterPro" id="IPR016162">
    <property type="entry name" value="Ald_DH_N"/>
</dbReference>
<dbReference type="STRING" id="576137.A0A1L7XPL5"/>
<gene>
    <name evidence="5" type="ORF">PAC_16891</name>
</gene>
<dbReference type="Gene3D" id="3.40.309.10">
    <property type="entry name" value="Aldehyde Dehydrogenase, Chain A, domain 2"/>
    <property type="match status" value="1"/>
</dbReference>
<reference evidence="5 6" key="1">
    <citation type="submission" date="2016-03" db="EMBL/GenBank/DDBJ databases">
        <authorList>
            <person name="Ploux O."/>
        </authorList>
    </citation>
    <scope>NUCLEOTIDE SEQUENCE [LARGE SCALE GENOMIC DNA]</scope>
    <source>
        <strain evidence="5 6">UAMH 11012</strain>
    </source>
</reference>
<evidence type="ECO:0000259" key="4">
    <source>
        <dbReference type="Pfam" id="PF00171"/>
    </source>
</evidence>
<dbReference type="SUPFAM" id="SSF53720">
    <property type="entry name" value="ALDH-like"/>
    <property type="match status" value="1"/>
</dbReference>
<dbReference type="InterPro" id="IPR050740">
    <property type="entry name" value="Aldehyde_DH_Superfamily"/>
</dbReference>
<dbReference type="PANTHER" id="PTHR43353">
    <property type="entry name" value="SUCCINATE-SEMIALDEHYDE DEHYDROGENASE, MITOCHONDRIAL"/>
    <property type="match status" value="1"/>
</dbReference>
<feature type="active site" evidence="2">
    <location>
        <position position="267"/>
    </location>
</feature>
<evidence type="ECO:0000256" key="3">
    <source>
        <dbReference type="RuleBase" id="RU003345"/>
    </source>
</evidence>
<dbReference type="InterPro" id="IPR015590">
    <property type="entry name" value="Aldehyde_DH_dom"/>
</dbReference>
<protein>
    <submittedName>
        <fullName evidence="5">Related to aldehyde dehydrogenase</fullName>
    </submittedName>
</protein>
<keyword evidence="1 3" id="KW-0560">Oxidoreductase</keyword>
<evidence type="ECO:0000256" key="2">
    <source>
        <dbReference type="PROSITE-ProRule" id="PRU10007"/>
    </source>
</evidence>
<proteinExistence type="inferred from homology"/>
<keyword evidence="6" id="KW-1185">Reference proteome</keyword>
<evidence type="ECO:0000313" key="5">
    <source>
        <dbReference type="EMBL" id="CZR66992.1"/>
    </source>
</evidence>
<dbReference type="GO" id="GO:0004777">
    <property type="term" value="F:succinate-semialdehyde dehydrogenase (NAD+) activity"/>
    <property type="evidence" value="ECO:0007669"/>
    <property type="project" value="TreeGrafter"/>
</dbReference>
<dbReference type="Gene3D" id="3.40.605.10">
    <property type="entry name" value="Aldehyde Dehydrogenase, Chain A, domain 1"/>
    <property type="match status" value="1"/>
</dbReference>
<feature type="domain" description="Aldehyde dehydrogenase" evidence="4">
    <location>
        <begin position="49"/>
        <end position="489"/>
    </location>
</feature>
<dbReference type="GO" id="GO:0009450">
    <property type="term" value="P:gamma-aminobutyric acid catabolic process"/>
    <property type="evidence" value="ECO:0007669"/>
    <property type="project" value="TreeGrafter"/>
</dbReference>
<accession>A0A1L7XPL5</accession>
<evidence type="ECO:0000256" key="1">
    <source>
        <dbReference type="ARBA" id="ARBA00023002"/>
    </source>
</evidence>
<organism evidence="5 6">
    <name type="scientific">Phialocephala subalpina</name>
    <dbReference type="NCBI Taxonomy" id="576137"/>
    <lineage>
        <taxon>Eukaryota</taxon>
        <taxon>Fungi</taxon>
        <taxon>Dikarya</taxon>
        <taxon>Ascomycota</taxon>
        <taxon>Pezizomycotina</taxon>
        <taxon>Leotiomycetes</taxon>
        <taxon>Helotiales</taxon>
        <taxon>Mollisiaceae</taxon>
        <taxon>Phialocephala</taxon>
        <taxon>Phialocephala fortinii species complex</taxon>
    </lineage>
</organism>
<dbReference type="PANTHER" id="PTHR43353:SF6">
    <property type="entry name" value="CYTOPLASMIC ALDEHYDE DEHYDROGENASE (EUROFUNG)"/>
    <property type="match status" value="1"/>
</dbReference>
<dbReference type="InterPro" id="IPR016161">
    <property type="entry name" value="Ald_DH/histidinol_DH"/>
</dbReference>
<dbReference type="AlphaFoldDB" id="A0A1L7XPL5"/>